<reference evidence="1 2" key="1">
    <citation type="submission" date="2016-11" db="EMBL/GenBank/DDBJ databases">
        <authorList>
            <person name="Jaros S."/>
            <person name="Januszkiewicz K."/>
            <person name="Wedrychowicz H."/>
        </authorList>
    </citation>
    <scope>NUCLEOTIDE SEQUENCE [LARGE SCALE GENOMIC DNA]</scope>
    <source>
        <strain evidence="1 2">CECT 7868</strain>
    </source>
</reference>
<dbReference type="Proteomes" id="UP000184608">
    <property type="component" value="Unassembled WGS sequence"/>
</dbReference>
<dbReference type="EMBL" id="FQXZ01000014">
    <property type="protein sequence ID" value="SHI06745.1"/>
    <property type="molecule type" value="Genomic_DNA"/>
</dbReference>
<dbReference type="InterPro" id="IPR036291">
    <property type="entry name" value="NAD(P)-bd_dom_sf"/>
</dbReference>
<sequence>MTPDFHRPHSFQHVAVFGSSGAIGQALIKKLLQSHPDVHIHCFSRRSSQVSLMQASLSNVTCYQLAGYDEDDIAQAAKQTGDTHFDLIVIATGMLHDEHIRPEKSLREVSADKFHQLFTVNTIIPAMIAKHFLPRLHRKKPAVFAVLSARVGSITDNRLGGWYAYRASKAALNMVIKNAAIETGRTHQQAIVAGLHPGTVDSQLSKPFQDNVPPGQLFSPEQSAGHLLSVIDRLTPEDSGKCFAWDGKEIAP</sequence>
<evidence type="ECO:0000313" key="2">
    <source>
        <dbReference type="Proteomes" id="UP000184608"/>
    </source>
</evidence>
<dbReference type="GO" id="GO:0005737">
    <property type="term" value="C:cytoplasm"/>
    <property type="evidence" value="ECO:0007669"/>
    <property type="project" value="TreeGrafter"/>
</dbReference>
<dbReference type="PANTHER" id="PTHR43544">
    <property type="entry name" value="SHORT-CHAIN DEHYDROGENASE/REDUCTASE"/>
    <property type="match status" value="1"/>
</dbReference>
<dbReference type="Gene3D" id="3.40.50.720">
    <property type="entry name" value="NAD(P)-binding Rossmann-like Domain"/>
    <property type="match status" value="1"/>
</dbReference>
<dbReference type="PANTHER" id="PTHR43544:SF12">
    <property type="entry name" value="NAD(P)-BINDING ROSSMANN-FOLD SUPERFAMILY PROTEIN"/>
    <property type="match status" value="1"/>
</dbReference>
<dbReference type="Pfam" id="PF00106">
    <property type="entry name" value="adh_short"/>
    <property type="match status" value="1"/>
</dbReference>
<dbReference type="OrthoDB" id="9785826at2"/>
<dbReference type="InterPro" id="IPR051468">
    <property type="entry name" value="Fungal_SecMetab_SDRs"/>
</dbReference>
<accession>A0A1M5Y3Q9</accession>
<dbReference type="CDD" id="cd05325">
    <property type="entry name" value="carb_red_sniffer_like_SDR_c"/>
    <property type="match status" value="1"/>
</dbReference>
<evidence type="ECO:0000313" key="1">
    <source>
        <dbReference type="EMBL" id="SHI06745.1"/>
    </source>
</evidence>
<gene>
    <name evidence="1" type="primary">csgA</name>
    <name evidence="1" type="ORF">VA7868_01479</name>
</gene>
<proteinExistence type="predicted"/>
<dbReference type="GO" id="GO:0016491">
    <property type="term" value="F:oxidoreductase activity"/>
    <property type="evidence" value="ECO:0007669"/>
    <property type="project" value="TreeGrafter"/>
</dbReference>
<dbReference type="PRINTS" id="PR00081">
    <property type="entry name" value="GDHRDH"/>
</dbReference>
<keyword evidence="2" id="KW-1185">Reference proteome</keyword>
<name>A0A1M5Y3Q9_9VIBR</name>
<dbReference type="RefSeq" id="WP_073603213.1">
    <property type="nucleotide sequence ID" value="NZ_FQXZ01000014.1"/>
</dbReference>
<protein>
    <submittedName>
        <fullName evidence="1">C-factor</fullName>
    </submittedName>
</protein>
<dbReference type="STRING" id="1216006.VA7868_01479"/>
<dbReference type="SUPFAM" id="SSF51735">
    <property type="entry name" value="NAD(P)-binding Rossmann-fold domains"/>
    <property type="match status" value="1"/>
</dbReference>
<organism evidence="1 2">
    <name type="scientific">Vibrio aerogenes CECT 7868</name>
    <dbReference type="NCBI Taxonomy" id="1216006"/>
    <lineage>
        <taxon>Bacteria</taxon>
        <taxon>Pseudomonadati</taxon>
        <taxon>Pseudomonadota</taxon>
        <taxon>Gammaproteobacteria</taxon>
        <taxon>Vibrionales</taxon>
        <taxon>Vibrionaceae</taxon>
        <taxon>Vibrio</taxon>
    </lineage>
</organism>
<dbReference type="AlphaFoldDB" id="A0A1M5Y3Q9"/>
<dbReference type="InterPro" id="IPR002347">
    <property type="entry name" value="SDR_fam"/>
</dbReference>